<protein>
    <submittedName>
        <fullName evidence="9">Sigma-70 family RNA polymerase sigma factor</fullName>
    </submittedName>
</protein>
<dbReference type="Proteomes" id="UP000325743">
    <property type="component" value="Chromosome 1"/>
</dbReference>
<dbReference type="Gene3D" id="1.10.1740.10">
    <property type="match status" value="1"/>
</dbReference>
<evidence type="ECO:0000256" key="5">
    <source>
        <dbReference type="ARBA" id="ARBA00023163"/>
    </source>
</evidence>
<dbReference type="InterPro" id="IPR013324">
    <property type="entry name" value="RNA_pol_sigma_r3/r4-like"/>
</dbReference>
<dbReference type="GO" id="GO:0003677">
    <property type="term" value="F:DNA binding"/>
    <property type="evidence" value="ECO:0007669"/>
    <property type="project" value="UniProtKB-KW"/>
</dbReference>
<proteinExistence type="inferred from homology"/>
<keyword evidence="5" id="KW-0804">Transcription</keyword>
<dbReference type="PANTHER" id="PTHR43133:SF58">
    <property type="entry name" value="ECF RNA POLYMERASE SIGMA FACTOR SIGD"/>
    <property type="match status" value="1"/>
</dbReference>
<accession>A0A5P3VCM6</accession>
<feature type="compositionally biased region" description="Polar residues" evidence="6">
    <location>
        <begin position="1"/>
        <end position="12"/>
    </location>
</feature>
<dbReference type="SUPFAM" id="SSF88946">
    <property type="entry name" value="Sigma2 domain of RNA polymerase sigma factors"/>
    <property type="match status" value="1"/>
</dbReference>
<dbReference type="GO" id="GO:0006352">
    <property type="term" value="P:DNA-templated transcription initiation"/>
    <property type="evidence" value="ECO:0007669"/>
    <property type="project" value="InterPro"/>
</dbReference>
<dbReference type="Pfam" id="PF04542">
    <property type="entry name" value="Sigma70_r2"/>
    <property type="match status" value="1"/>
</dbReference>
<keyword evidence="2" id="KW-0805">Transcription regulation</keyword>
<sequence length="231" mass="25080">MKQNSGMSSQADRSQRPGYHAGGKPGPVDATHDAAGAGPLSEPACRPDGTPDWSAMMARAQAGDRAAYRRLLEGITPYIRALAVRQIRNHGDIEDTVQDVLLTIHAVRHTYDPARPFGPWLVAIARRRIIDGLRRRARTSARETPLDTEPETISDPGANLQEMALDAQAVRDAMDCLPAGQREALRMLKLEEMSLKEAAVASGMSVGALKAATHRALKTLRKLFESQGSKP</sequence>
<feature type="region of interest" description="Disordered" evidence="6">
    <location>
        <begin position="1"/>
        <end position="52"/>
    </location>
</feature>
<evidence type="ECO:0000313" key="10">
    <source>
        <dbReference type="Proteomes" id="UP000325743"/>
    </source>
</evidence>
<dbReference type="InterPro" id="IPR014284">
    <property type="entry name" value="RNA_pol_sigma-70_dom"/>
</dbReference>
<dbReference type="PANTHER" id="PTHR43133">
    <property type="entry name" value="RNA POLYMERASE ECF-TYPE SIGMA FACTO"/>
    <property type="match status" value="1"/>
</dbReference>
<dbReference type="SUPFAM" id="SSF88659">
    <property type="entry name" value="Sigma3 and sigma4 domains of RNA polymerase sigma factors"/>
    <property type="match status" value="1"/>
</dbReference>
<dbReference type="AlphaFoldDB" id="A0A5P3VCM6"/>
<evidence type="ECO:0000256" key="4">
    <source>
        <dbReference type="ARBA" id="ARBA00023125"/>
    </source>
</evidence>
<reference evidence="9 10" key="1">
    <citation type="submission" date="2018-09" db="EMBL/GenBank/DDBJ databases">
        <title>Complete genome sequence of Cupriavidus oxalaticus T2, a bacterium capable of phenol tolerance and degradation.</title>
        <authorList>
            <person name="Yan J."/>
        </authorList>
    </citation>
    <scope>NUCLEOTIDE SEQUENCE [LARGE SCALE GENOMIC DNA]</scope>
    <source>
        <strain evidence="9 10">T2</strain>
    </source>
</reference>
<keyword evidence="3" id="KW-0731">Sigma factor</keyword>
<dbReference type="InterPro" id="IPR039425">
    <property type="entry name" value="RNA_pol_sigma-70-like"/>
</dbReference>
<evidence type="ECO:0000313" key="9">
    <source>
        <dbReference type="EMBL" id="QEZ43143.1"/>
    </source>
</evidence>
<feature type="domain" description="RNA polymerase sigma factor 70 region 4 type 2" evidence="8">
    <location>
        <begin position="168"/>
        <end position="220"/>
    </location>
</feature>
<dbReference type="InterPro" id="IPR013249">
    <property type="entry name" value="RNA_pol_sigma70_r4_t2"/>
</dbReference>
<feature type="domain" description="RNA polymerase sigma-70 region 2" evidence="7">
    <location>
        <begin position="77"/>
        <end position="139"/>
    </location>
</feature>
<organism evidence="9 10">
    <name type="scientific">Cupriavidus oxalaticus</name>
    <dbReference type="NCBI Taxonomy" id="96344"/>
    <lineage>
        <taxon>Bacteria</taxon>
        <taxon>Pseudomonadati</taxon>
        <taxon>Pseudomonadota</taxon>
        <taxon>Betaproteobacteria</taxon>
        <taxon>Burkholderiales</taxon>
        <taxon>Burkholderiaceae</taxon>
        <taxon>Cupriavidus</taxon>
    </lineage>
</organism>
<dbReference type="InterPro" id="IPR036388">
    <property type="entry name" value="WH-like_DNA-bd_sf"/>
</dbReference>
<dbReference type="Gene3D" id="1.10.10.10">
    <property type="entry name" value="Winged helix-like DNA-binding domain superfamily/Winged helix DNA-binding domain"/>
    <property type="match status" value="1"/>
</dbReference>
<comment type="similarity">
    <text evidence="1">Belongs to the sigma-70 factor family. ECF subfamily.</text>
</comment>
<evidence type="ECO:0000256" key="1">
    <source>
        <dbReference type="ARBA" id="ARBA00010641"/>
    </source>
</evidence>
<dbReference type="Pfam" id="PF08281">
    <property type="entry name" value="Sigma70_r4_2"/>
    <property type="match status" value="1"/>
</dbReference>
<dbReference type="EMBL" id="CP032518">
    <property type="protein sequence ID" value="QEZ43143.1"/>
    <property type="molecule type" value="Genomic_DNA"/>
</dbReference>
<keyword evidence="4" id="KW-0238">DNA-binding</keyword>
<dbReference type="InterPro" id="IPR013325">
    <property type="entry name" value="RNA_pol_sigma_r2"/>
</dbReference>
<dbReference type="GO" id="GO:0016987">
    <property type="term" value="F:sigma factor activity"/>
    <property type="evidence" value="ECO:0007669"/>
    <property type="project" value="UniProtKB-KW"/>
</dbReference>
<evidence type="ECO:0000256" key="3">
    <source>
        <dbReference type="ARBA" id="ARBA00023082"/>
    </source>
</evidence>
<evidence type="ECO:0000256" key="2">
    <source>
        <dbReference type="ARBA" id="ARBA00023015"/>
    </source>
</evidence>
<gene>
    <name evidence="9" type="ORF">D2917_02105</name>
</gene>
<dbReference type="CDD" id="cd06171">
    <property type="entry name" value="Sigma70_r4"/>
    <property type="match status" value="1"/>
</dbReference>
<dbReference type="InterPro" id="IPR007627">
    <property type="entry name" value="RNA_pol_sigma70_r2"/>
</dbReference>
<dbReference type="NCBIfam" id="TIGR02937">
    <property type="entry name" value="sigma70-ECF"/>
    <property type="match status" value="1"/>
</dbReference>
<evidence type="ECO:0000256" key="6">
    <source>
        <dbReference type="SAM" id="MobiDB-lite"/>
    </source>
</evidence>
<evidence type="ECO:0000259" key="8">
    <source>
        <dbReference type="Pfam" id="PF08281"/>
    </source>
</evidence>
<evidence type="ECO:0000259" key="7">
    <source>
        <dbReference type="Pfam" id="PF04542"/>
    </source>
</evidence>
<dbReference type="RefSeq" id="WP_151069433.1">
    <property type="nucleotide sequence ID" value="NZ_CP032518.1"/>
</dbReference>
<name>A0A5P3VCM6_9BURK</name>